<keyword evidence="1" id="KW-0732">Signal</keyword>
<organism evidence="3 4">
    <name type="scientific">Planobispora siamensis</name>
    <dbReference type="NCBI Taxonomy" id="936338"/>
    <lineage>
        <taxon>Bacteria</taxon>
        <taxon>Bacillati</taxon>
        <taxon>Actinomycetota</taxon>
        <taxon>Actinomycetes</taxon>
        <taxon>Streptosporangiales</taxon>
        <taxon>Streptosporangiaceae</taxon>
        <taxon>Planobispora</taxon>
    </lineage>
</organism>
<evidence type="ECO:0000256" key="1">
    <source>
        <dbReference type="ARBA" id="ARBA00022729"/>
    </source>
</evidence>
<protein>
    <recommendedName>
        <fullName evidence="2">IPT/TIG domain-containing protein</fullName>
    </recommendedName>
</protein>
<proteinExistence type="predicted"/>
<dbReference type="SMART" id="SM00429">
    <property type="entry name" value="IPT"/>
    <property type="match status" value="1"/>
</dbReference>
<dbReference type="GO" id="GO:0005975">
    <property type="term" value="P:carbohydrate metabolic process"/>
    <property type="evidence" value="ECO:0007669"/>
    <property type="project" value="UniProtKB-ARBA"/>
</dbReference>
<dbReference type="InterPro" id="IPR014756">
    <property type="entry name" value="Ig_E-set"/>
</dbReference>
<dbReference type="AlphaFoldDB" id="A0A8J3WN55"/>
<name>A0A8J3WN55_9ACTN</name>
<accession>A0A8J3WN55</accession>
<dbReference type="InterPro" id="IPR013783">
    <property type="entry name" value="Ig-like_fold"/>
</dbReference>
<keyword evidence="4" id="KW-1185">Reference proteome</keyword>
<dbReference type="EMBL" id="BOOJ01000052">
    <property type="protein sequence ID" value="GIH95420.1"/>
    <property type="molecule type" value="Genomic_DNA"/>
</dbReference>
<evidence type="ECO:0000313" key="3">
    <source>
        <dbReference type="EMBL" id="GIH95420.1"/>
    </source>
</evidence>
<comment type="caution">
    <text evidence="3">The sequence shown here is derived from an EMBL/GenBank/DDBJ whole genome shotgun (WGS) entry which is preliminary data.</text>
</comment>
<dbReference type="PANTHER" id="PTHR46769:SF2">
    <property type="entry name" value="FIBROCYSTIN-L ISOFORM 2 PRECURSOR-RELATED"/>
    <property type="match status" value="1"/>
</dbReference>
<dbReference type="CDD" id="cd00102">
    <property type="entry name" value="IPT"/>
    <property type="match status" value="1"/>
</dbReference>
<dbReference type="InterPro" id="IPR052387">
    <property type="entry name" value="Fibrocystin"/>
</dbReference>
<gene>
    <name evidence="3" type="ORF">Psi01_60500</name>
</gene>
<dbReference type="SUPFAM" id="SSF81296">
    <property type="entry name" value="E set domains"/>
    <property type="match status" value="1"/>
</dbReference>
<evidence type="ECO:0000313" key="4">
    <source>
        <dbReference type="Proteomes" id="UP000619788"/>
    </source>
</evidence>
<dbReference type="Pfam" id="PF01833">
    <property type="entry name" value="TIG"/>
    <property type="match status" value="1"/>
</dbReference>
<dbReference type="PANTHER" id="PTHR46769">
    <property type="entry name" value="POLYCYSTIC KIDNEY AND HEPATIC DISEASE 1 (AUTOSOMAL RECESSIVE)-LIKE 1"/>
    <property type="match status" value="1"/>
</dbReference>
<reference evidence="3 4" key="1">
    <citation type="submission" date="2021-01" db="EMBL/GenBank/DDBJ databases">
        <title>Whole genome shotgun sequence of Planobispora siamensis NBRC 107568.</title>
        <authorList>
            <person name="Komaki H."/>
            <person name="Tamura T."/>
        </authorList>
    </citation>
    <scope>NUCLEOTIDE SEQUENCE [LARGE SCALE GENOMIC DNA]</scope>
    <source>
        <strain evidence="3 4">NBRC 107568</strain>
    </source>
</reference>
<feature type="domain" description="IPT/TIG" evidence="2">
    <location>
        <begin position="73"/>
        <end position="155"/>
    </location>
</feature>
<sequence length="156" mass="15901">MALIRENGTALAKAPGNTVLEPIAETDPQVRVKVNVYELTPYDNVEFPTQMRQLRFREGQIIRQSEWDAEFAAPTIAAVSPATGPAAGGTVITITGSGFTADAAVTVDGVAATAVDVDTATKLKCTTPAGSAGPADVVVTTAGGSATKAGAFTYTA</sequence>
<dbReference type="Gene3D" id="2.60.40.10">
    <property type="entry name" value="Immunoglobulins"/>
    <property type="match status" value="1"/>
</dbReference>
<dbReference type="Proteomes" id="UP000619788">
    <property type="component" value="Unassembled WGS sequence"/>
</dbReference>
<dbReference type="RefSeq" id="WP_204067515.1">
    <property type="nucleotide sequence ID" value="NZ_BOOJ01000052.1"/>
</dbReference>
<evidence type="ECO:0000259" key="2">
    <source>
        <dbReference type="SMART" id="SM00429"/>
    </source>
</evidence>
<dbReference type="InterPro" id="IPR002909">
    <property type="entry name" value="IPT_dom"/>
</dbReference>